<dbReference type="Proteomes" id="UP001570417">
    <property type="component" value="Unassembled WGS sequence"/>
</dbReference>
<protein>
    <submittedName>
        <fullName evidence="4">Cytochrome b562</fullName>
    </submittedName>
</protein>
<comment type="similarity">
    <text evidence="1">Belongs to the cytochrome b562 family.</text>
</comment>
<dbReference type="InterPro" id="IPR010980">
    <property type="entry name" value="Cyt_c/b562"/>
</dbReference>
<evidence type="ECO:0000256" key="3">
    <source>
        <dbReference type="SAM" id="SignalP"/>
    </source>
</evidence>
<reference evidence="4 5" key="1">
    <citation type="journal article" date="2024" name="ISME J.">
        <title>Tailless and filamentous prophages are predominant in marine Vibrio.</title>
        <authorList>
            <person name="Steensen K."/>
            <person name="Seneca J."/>
            <person name="Bartlau N."/>
            <person name="Yu X.A."/>
            <person name="Hussain F.A."/>
            <person name="Polz M.F."/>
        </authorList>
    </citation>
    <scope>NUCLEOTIDE SEQUENCE [LARGE SCALE GENOMIC DNA]</scope>
    <source>
        <strain evidence="4 5">10N.222.51.A1</strain>
    </source>
</reference>
<sequence length="131" mass="14776">MKTRSVLISGFLAASILSASAFASVDLKKNMQEMKLAFKQAAEAQSIEEMKKPIVRLDSLVADLKTGVYPIEKEANYMEGFKKITASLDSIEQKLDNGEFDEAKQELRSIDALREEYHEKRNPSIWSKIFG</sequence>
<evidence type="ECO:0000313" key="5">
    <source>
        <dbReference type="Proteomes" id="UP001570417"/>
    </source>
</evidence>
<evidence type="ECO:0000256" key="1">
    <source>
        <dbReference type="ARBA" id="ARBA00005523"/>
    </source>
</evidence>
<dbReference type="RefSeq" id="WP_273293750.1">
    <property type="nucleotide sequence ID" value="NZ_JBFRUW010000016.1"/>
</dbReference>
<feature type="signal peptide" evidence="3">
    <location>
        <begin position="1"/>
        <end position="23"/>
    </location>
</feature>
<comment type="caution">
    <text evidence="4">The sequence shown here is derived from an EMBL/GenBank/DDBJ whole genome shotgun (WGS) entry which is preliminary data.</text>
</comment>
<dbReference type="Pfam" id="PF07361">
    <property type="entry name" value="Cytochrom_B562"/>
    <property type="match status" value="1"/>
</dbReference>
<accession>A0ABV4N922</accession>
<organism evidence="4 5">
    <name type="scientific">Vibrio gallaecicus</name>
    <dbReference type="NCBI Taxonomy" id="552386"/>
    <lineage>
        <taxon>Bacteria</taxon>
        <taxon>Pseudomonadati</taxon>
        <taxon>Pseudomonadota</taxon>
        <taxon>Gammaproteobacteria</taxon>
        <taxon>Vibrionales</taxon>
        <taxon>Vibrionaceae</taxon>
        <taxon>Vibrio</taxon>
    </lineage>
</organism>
<evidence type="ECO:0000313" key="4">
    <source>
        <dbReference type="EMBL" id="MFA0567883.1"/>
    </source>
</evidence>
<feature type="chain" id="PRO_5045179097" evidence="3">
    <location>
        <begin position="24"/>
        <end position="131"/>
    </location>
</feature>
<dbReference type="InterPro" id="IPR009155">
    <property type="entry name" value="Cyt_b562"/>
</dbReference>
<dbReference type="EMBL" id="JBFRUW010000016">
    <property type="protein sequence ID" value="MFA0567883.1"/>
    <property type="molecule type" value="Genomic_DNA"/>
</dbReference>
<proteinExistence type="inferred from homology"/>
<dbReference type="SUPFAM" id="SSF47175">
    <property type="entry name" value="Cytochromes"/>
    <property type="match status" value="1"/>
</dbReference>
<name>A0ABV4N922_9VIBR</name>
<evidence type="ECO:0000256" key="2">
    <source>
        <dbReference type="ARBA" id="ARBA00022729"/>
    </source>
</evidence>
<gene>
    <name evidence="4" type="ORF">AB4566_06315</name>
</gene>
<keyword evidence="5" id="KW-1185">Reference proteome</keyword>
<dbReference type="Gene3D" id="1.20.120.10">
    <property type="entry name" value="Cytochrome c/b562"/>
    <property type="match status" value="1"/>
</dbReference>
<keyword evidence="2 3" id="KW-0732">Signal</keyword>